<feature type="transmembrane region" description="Helical" evidence="22">
    <location>
        <begin position="46"/>
        <end position="63"/>
    </location>
</feature>
<feature type="transmembrane region" description="Helical" evidence="22">
    <location>
        <begin position="166"/>
        <end position="189"/>
    </location>
</feature>
<keyword evidence="7 22" id="KW-0812">Transmembrane</keyword>
<comment type="subcellular location">
    <subcellularLocation>
        <location evidence="1">Cell membrane</location>
        <topology evidence="1">Multi-pass membrane protein</topology>
    </subcellularLocation>
</comment>
<keyword evidence="13" id="KW-0961">Cell wall biogenesis/degradation</keyword>
<reference evidence="23 24" key="2">
    <citation type="journal article" date="2011" name="J. Bacteriol.">
        <title>Complete genome sequences for the anaerobic, extremely thermophilic plant biomass-degrading bacteria Caldicellulosiruptor hydrothermalis, Caldicellulosiruptor kristjanssonii, Caldicellulosiruptor kronotskyensis, Caldicellulosiruptor owensenis, and Caldicellulosiruptor lactoaceticus.</title>
        <authorList>
            <person name="Blumer-Schuette S.E."/>
            <person name="Ozdemir I."/>
            <person name="Mistry D."/>
            <person name="Lucas S."/>
            <person name="Lapidus A."/>
            <person name="Cheng J.F."/>
            <person name="Goodwin L.A."/>
            <person name="Pitluck S."/>
            <person name="Land M.L."/>
            <person name="Hauser L.J."/>
            <person name="Woyke T."/>
            <person name="Mikhailova N."/>
            <person name="Pati A."/>
            <person name="Kyrpides N.C."/>
            <person name="Ivanova N."/>
            <person name="Detter J.C."/>
            <person name="Walston-Davenport K."/>
            <person name="Han S."/>
            <person name="Adams M.W."/>
            <person name="Kelly R.M."/>
        </authorList>
    </citation>
    <scope>NUCLEOTIDE SEQUENCE [LARGE SCALE GENOMIC DNA]</scope>
    <source>
        <strain evidence="24">DSM 18901 / VKM B-2411 / 108</strain>
    </source>
</reference>
<feature type="transmembrane region" description="Helical" evidence="22">
    <location>
        <begin position="75"/>
        <end position="95"/>
    </location>
</feature>
<dbReference type="PANTHER" id="PTHR30474:SF2">
    <property type="entry name" value="PEPTIDOGLYCAN GLYCOSYLTRANSFERASE FTSW-RELATED"/>
    <property type="match status" value="1"/>
</dbReference>
<evidence type="ECO:0000256" key="18">
    <source>
        <dbReference type="ARBA" id="ARBA00041418"/>
    </source>
</evidence>
<dbReference type="Proteomes" id="UP000006890">
    <property type="component" value="Chromosome"/>
</dbReference>
<evidence type="ECO:0000256" key="19">
    <source>
        <dbReference type="ARBA" id="ARBA00044770"/>
    </source>
</evidence>
<evidence type="ECO:0000256" key="17">
    <source>
        <dbReference type="ARBA" id="ARBA00041185"/>
    </source>
</evidence>
<feature type="transmembrane region" description="Helical" evidence="22">
    <location>
        <begin position="339"/>
        <end position="360"/>
    </location>
</feature>
<evidence type="ECO:0000256" key="1">
    <source>
        <dbReference type="ARBA" id="ARBA00004651"/>
    </source>
</evidence>
<proteinExistence type="inferred from homology"/>
<comment type="function">
    <text evidence="21">Peptidoglycan polymerase that is essential for cell division.</text>
</comment>
<evidence type="ECO:0000256" key="6">
    <source>
        <dbReference type="ARBA" id="ARBA00022679"/>
    </source>
</evidence>
<dbReference type="STRING" id="632292.Calhy_1911"/>
<dbReference type="NCBIfam" id="TIGR02614">
    <property type="entry name" value="ftsW"/>
    <property type="match status" value="1"/>
</dbReference>
<keyword evidence="6" id="KW-0808">Transferase</keyword>
<dbReference type="GO" id="GO:0008360">
    <property type="term" value="P:regulation of cell shape"/>
    <property type="evidence" value="ECO:0007669"/>
    <property type="project" value="UniProtKB-KW"/>
</dbReference>
<keyword evidence="9" id="KW-0573">Peptidoglycan synthesis</keyword>
<dbReference type="EC" id="2.4.99.28" evidence="19"/>
<comment type="catalytic activity">
    <reaction evidence="20">
        <text>[GlcNAc-(1-&gt;4)-Mur2Ac(oyl-L-Ala-gamma-D-Glu-L-Lys-D-Ala-D-Ala)](n)-di-trans,octa-cis-undecaprenyl diphosphate + beta-D-GlcNAc-(1-&gt;4)-Mur2Ac(oyl-L-Ala-gamma-D-Glu-L-Lys-D-Ala-D-Ala)-di-trans,octa-cis-undecaprenyl diphosphate = [GlcNAc-(1-&gt;4)-Mur2Ac(oyl-L-Ala-gamma-D-Glu-L-Lys-D-Ala-D-Ala)](n+1)-di-trans,octa-cis-undecaprenyl diphosphate + di-trans,octa-cis-undecaprenyl diphosphate + H(+)</text>
        <dbReference type="Rhea" id="RHEA:23708"/>
        <dbReference type="Rhea" id="RHEA-COMP:9602"/>
        <dbReference type="Rhea" id="RHEA-COMP:9603"/>
        <dbReference type="ChEBI" id="CHEBI:15378"/>
        <dbReference type="ChEBI" id="CHEBI:58405"/>
        <dbReference type="ChEBI" id="CHEBI:60033"/>
        <dbReference type="ChEBI" id="CHEBI:78435"/>
        <dbReference type="EC" id="2.4.99.28"/>
    </reaction>
</comment>
<evidence type="ECO:0000256" key="8">
    <source>
        <dbReference type="ARBA" id="ARBA00022960"/>
    </source>
</evidence>
<keyword evidence="24" id="KW-1185">Reference proteome</keyword>
<evidence type="ECO:0000256" key="10">
    <source>
        <dbReference type="ARBA" id="ARBA00022989"/>
    </source>
</evidence>
<dbReference type="HOGENOM" id="CLU_029243_0_1_9"/>
<evidence type="ECO:0000256" key="22">
    <source>
        <dbReference type="SAM" id="Phobius"/>
    </source>
</evidence>
<evidence type="ECO:0000313" key="23">
    <source>
        <dbReference type="EMBL" id="ADQ07621.1"/>
    </source>
</evidence>
<comment type="pathway">
    <text evidence="2">Cell wall biogenesis; peptidoglycan biosynthesis.</text>
</comment>
<evidence type="ECO:0000256" key="4">
    <source>
        <dbReference type="ARBA" id="ARBA00022618"/>
    </source>
</evidence>
<dbReference type="InterPro" id="IPR001182">
    <property type="entry name" value="FtsW/RodA"/>
</dbReference>
<dbReference type="GO" id="GO:0032153">
    <property type="term" value="C:cell division site"/>
    <property type="evidence" value="ECO:0007669"/>
    <property type="project" value="TreeGrafter"/>
</dbReference>
<sequence>MLKMEKKMIDYPLLYITLLLSLIGVVMIFSASYYYAYYQFHDSYHFLKKQVIGLVLGLIVMYITSQIDYRVWKKFAVMLYIIAAISLVAVLIPGIGKLVNNARRWIDIGPIQFQPSELAKYALVITLSTYFDHVEKPKSRFKAFIISMLLTGLFFVLIYKEPNMSTCILILGISMLMLFAWGLNLGYFVTMGALAVPVLYYLTTKEQYRVERIQALFNPWADPTDKGYQIIQSLYAIGSGGLFGIGLGQSRQKLLYIPEPHTDFIFSILCEELGFVGAIFVIVLFVLFVWRGIVIALNSPDRFGTLLAFGVTSIIALQAILNIAVVTASVPATGVPLPFITYGGTSIVFHLFGVGILLSISRRIKVIK</sequence>
<evidence type="ECO:0000256" key="7">
    <source>
        <dbReference type="ARBA" id="ARBA00022692"/>
    </source>
</evidence>
<name>E4QDK3_CALH1</name>
<evidence type="ECO:0000256" key="16">
    <source>
        <dbReference type="ARBA" id="ARBA00038053"/>
    </source>
</evidence>
<accession>E4QDK3</accession>
<keyword evidence="3" id="KW-1003">Cell membrane</keyword>
<reference key="1">
    <citation type="submission" date="2010-09" db="EMBL/GenBank/DDBJ databases">
        <title>Complete sequence of Caldicellulosiruptor hydrothermalis 108.</title>
        <authorList>
            <consortium name="US DOE Joint Genome Institute"/>
            <person name="Lucas S."/>
            <person name="Copeland A."/>
            <person name="Lapidus A."/>
            <person name="Cheng J.-F."/>
            <person name="Bruce D."/>
            <person name="Goodwin L."/>
            <person name="Pitluck S."/>
            <person name="Davenport K."/>
            <person name="Detter J.C."/>
            <person name="Han C."/>
            <person name="Tapia R."/>
            <person name="Land M."/>
            <person name="Hauser L."/>
            <person name="Chang Y.-J."/>
            <person name="Jeffries C."/>
            <person name="Kyrpides N."/>
            <person name="Ivanova N."/>
            <person name="Mikhailova N."/>
            <person name="Blumer-Schuette S.E."/>
            <person name="Kelly R.M."/>
            <person name="Woyke T."/>
        </authorList>
    </citation>
    <scope>NUCLEOTIDE SEQUENCE</scope>
    <source>
        <strain>108</strain>
    </source>
</reference>
<dbReference type="eggNOG" id="COG0772">
    <property type="taxonomic scope" value="Bacteria"/>
</dbReference>
<evidence type="ECO:0000256" key="14">
    <source>
        <dbReference type="ARBA" id="ARBA00032370"/>
    </source>
</evidence>
<keyword evidence="12" id="KW-0131">Cell cycle</keyword>
<feature type="transmembrane region" description="Helical" evidence="22">
    <location>
        <begin position="12"/>
        <end position="34"/>
    </location>
</feature>
<evidence type="ECO:0000256" key="21">
    <source>
        <dbReference type="ARBA" id="ARBA00049966"/>
    </source>
</evidence>
<feature type="transmembrane region" description="Helical" evidence="22">
    <location>
        <begin position="306"/>
        <end position="327"/>
    </location>
</feature>
<dbReference type="GO" id="GO:0008955">
    <property type="term" value="F:peptidoglycan glycosyltransferase activity"/>
    <property type="evidence" value="ECO:0007669"/>
    <property type="project" value="UniProtKB-EC"/>
</dbReference>
<evidence type="ECO:0000313" key="24">
    <source>
        <dbReference type="Proteomes" id="UP000006890"/>
    </source>
</evidence>
<dbReference type="GO" id="GO:0015648">
    <property type="term" value="F:lipid-linked peptidoglycan transporter activity"/>
    <property type="evidence" value="ECO:0007669"/>
    <property type="project" value="TreeGrafter"/>
</dbReference>
<dbReference type="GO" id="GO:0009252">
    <property type="term" value="P:peptidoglycan biosynthetic process"/>
    <property type="evidence" value="ECO:0007669"/>
    <property type="project" value="UniProtKB-KW"/>
</dbReference>
<keyword evidence="8" id="KW-0133">Cell shape</keyword>
<protein>
    <recommendedName>
        <fullName evidence="17">Probable peptidoglycan glycosyltransferase FtsW</fullName>
        <ecNumber evidence="19">2.4.99.28</ecNumber>
    </recommendedName>
    <alternativeName>
        <fullName evidence="18">Cell division protein FtsW</fullName>
    </alternativeName>
    <alternativeName>
        <fullName evidence="15">Cell wall polymerase</fullName>
    </alternativeName>
    <alternativeName>
        <fullName evidence="14">Peptidoglycan polymerase</fullName>
    </alternativeName>
</protein>
<organism evidence="23 24">
    <name type="scientific">Caldicellulosiruptor hydrothermalis (strain DSM 18901 / VKM B-2411 / 108)</name>
    <dbReference type="NCBI Taxonomy" id="632292"/>
    <lineage>
        <taxon>Bacteria</taxon>
        <taxon>Bacillati</taxon>
        <taxon>Bacillota</taxon>
        <taxon>Bacillota incertae sedis</taxon>
        <taxon>Caldicellulosiruptorales</taxon>
        <taxon>Caldicellulosiruptoraceae</taxon>
        <taxon>Caldicellulosiruptor</taxon>
    </lineage>
</organism>
<evidence type="ECO:0000256" key="20">
    <source>
        <dbReference type="ARBA" id="ARBA00049902"/>
    </source>
</evidence>
<dbReference type="PANTHER" id="PTHR30474">
    <property type="entry name" value="CELL CYCLE PROTEIN"/>
    <property type="match status" value="1"/>
</dbReference>
<comment type="similarity">
    <text evidence="16">Belongs to the SEDS family. FtsW subfamily.</text>
</comment>
<keyword evidence="5" id="KW-0328">Glycosyltransferase</keyword>
<evidence type="ECO:0000256" key="9">
    <source>
        <dbReference type="ARBA" id="ARBA00022984"/>
    </source>
</evidence>
<dbReference type="GO" id="GO:0071555">
    <property type="term" value="P:cell wall organization"/>
    <property type="evidence" value="ECO:0007669"/>
    <property type="project" value="UniProtKB-KW"/>
</dbReference>
<feature type="transmembrane region" description="Helical" evidence="22">
    <location>
        <begin position="141"/>
        <end position="159"/>
    </location>
</feature>
<evidence type="ECO:0000256" key="3">
    <source>
        <dbReference type="ARBA" id="ARBA00022475"/>
    </source>
</evidence>
<dbReference type="GO" id="GO:0005886">
    <property type="term" value="C:plasma membrane"/>
    <property type="evidence" value="ECO:0007669"/>
    <property type="project" value="UniProtKB-SubCell"/>
</dbReference>
<keyword evidence="4 23" id="KW-0132">Cell division</keyword>
<evidence type="ECO:0000256" key="11">
    <source>
        <dbReference type="ARBA" id="ARBA00023136"/>
    </source>
</evidence>
<keyword evidence="11 22" id="KW-0472">Membrane</keyword>
<gene>
    <name evidence="23" type="ordered locus">Calhy_1911</name>
</gene>
<feature type="transmembrane region" description="Helical" evidence="22">
    <location>
        <begin position="273"/>
        <end position="294"/>
    </location>
</feature>
<evidence type="ECO:0000256" key="12">
    <source>
        <dbReference type="ARBA" id="ARBA00023306"/>
    </source>
</evidence>
<dbReference type="Pfam" id="PF01098">
    <property type="entry name" value="FTSW_RODA_SPOVE"/>
    <property type="match status" value="1"/>
</dbReference>
<evidence type="ECO:0000256" key="2">
    <source>
        <dbReference type="ARBA" id="ARBA00004752"/>
    </source>
</evidence>
<dbReference type="InterPro" id="IPR013437">
    <property type="entry name" value="FtsW"/>
</dbReference>
<evidence type="ECO:0000256" key="13">
    <source>
        <dbReference type="ARBA" id="ARBA00023316"/>
    </source>
</evidence>
<evidence type="ECO:0000256" key="5">
    <source>
        <dbReference type="ARBA" id="ARBA00022676"/>
    </source>
</evidence>
<keyword evidence="10 22" id="KW-1133">Transmembrane helix</keyword>
<evidence type="ECO:0000256" key="15">
    <source>
        <dbReference type="ARBA" id="ARBA00033270"/>
    </source>
</evidence>
<dbReference type="AlphaFoldDB" id="E4QDK3"/>
<dbReference type="EMBL" id="CP002219">
    <property type="protein sequence ID" value="ADQ07621.1"/>
    <property type="molecule type" value="Genomic_DNA"/>
</dbReference>
<dbReference type="KEGG" id="chd:Calhy_1911"/>
<dbReference type="GO" id="GO:0051301">
    <property type="term" value="P:cell division"/>
    <property type="evidence" value="ECO:0007669"/>
    <property type="project" value="UniProtKB-KW"/>
</dbReference>